<comment type="caution">
    <text evidence="2">The sequence shown here is derived from an EMBL/GenBank/DDBJ whole genome shotgun (WGS) entry which is preliminary data.</text>
</comment>
<evidence type="ECO:0000313" key="3">
    <source>
        <dbReference type="Proteomes" id="UP001172083"/>
    </source>
</evidence>
<dbReference type="Pfam" id="PF05684">
    <property type="entry name" value="DUF819"/>
    <property type="match status" value="1"/>
</dbReference>
<feature type="transmembrane region" description="Helical" evidence="1">
    <location>
        <begin position="236"/>
        <end position="257"/>
    </location>
</feature>
<feature type="transmembrane region" description="Helical" evidence="1">
    <location>
        <begin position="303"/>
        <end position="321"/>
    </location>
</feature>
<evidence type="ECO:0000313" key="2">
    <source>
        <dbReference type="EMBL" id="MDN5214096.1"/>
    </source>
</evidence>
<accession>A0ABT8LA25</accession>
<feature type="transmembrane region" description="Helical" evidence="1">
    <location>
        <begin position="71"/>
        <end position="92"/>
    </location>
</feature>
<dbReference type="EMBL" id="JAUJEB010000004">
    <property type="protein sequence ID" value="MDN5214096.1"/>
    <property type="molecule type" value="Genomic_DNA"/>
</dbReference>
<dbReference type="PANTHER" id="PTHR34289">
    <property type="entry name" value="PROTEIN, PUTATIVE (DUF819)-RELATED"/>
    <property type="match status" value="1"/>
</dbReference>
<protein>
    <submittedName>
        <fullName evidence="2">DUF819 family protein</fullName>
    </submittedName>
</protein>
<feature type="transmembrane region" description="Helical" evidence="1">
    <location>
        <begin position="42"/>
        <end position="65"/>
    </location>
</feature>
<keyword evidence="1" id="KW-1133">Transmembrane helix</keyword>
<keyword evidence="1" id="KW-0812">Transmembrane</keyword>
<keyword evidence="3" id="KW-1185">Reference proteome</keyword>
<gene>
    <name evidence="2" type="ORF">QQ020_18615</name>
</gene>
<feature type="transmembrane region" description="Helical" evidence="1">
    <location>
        <begin position="360"/>
        <end position="385"/>
    </location>
</feature>
<proteinExistence type="predicted"/>
<feature type="transmembrane region" description="Helical" evidence="1">
    <location>
        <begin position="6"/>
        <end position="30"/>
    </location>
</feature>
<feature type="transmembrane region" description="Helical" evidence="1">
    <location>
        <begin position="333"/>
        <end position="353"/>
    </location>
</feature>
<feature type="transmembrane region" description="Helical" evidence="1">
    <location>
        <begin position="104"/>
        <end position="130"/>
    </location>
</feature>
<dbReference type="PANTHER" id="PTHR34289:SF8">
    <property type="entry name" value="DUF819 DOMAIN-CONTAINING PROTEIN"/>
    <property type="match status" value="1"/>
</dbReference>
<reference evidence="2" key="1">
    <citation type="submission" date="2023-06" db="EMBL/GenBank/DDBJ databases">
        <title>Genomic of Agaribacillus aureum.</title>
        <authorList>
            <person name="Wang G."/>
        </authorList>
    </citation>
    <scope>NUCLEOTIDE SEQUENCE</scope>
    <source>
        <strain evidence="2">BMA12</strain>
    </source>
</reference>
<dbReference type="RefSeq" id="WP_346759433.1">
    <property type="nucleotide sequence ID" value="NZ_JAUJEB010000004.1"/>
</dbReference>
<evidence type="ECO:0000256" key="1">
    <source>
        <dbReference type="SAM" id="Phobius"/>
    </source>
</evidence>
<organism evidence="2 3">
    <name type="scientific">Agaribacillus aureus</name>
    <dbReference type="NCBI Taxonomy" id="3051825"/>
    <lineage>
        <taxon>Bacteria</taxon>
        <taxon>Pseudomonadati</taxon>
        <taxon>Bacteroidota</taxon>
        <taxon>Cytophagia</taxon>
        <taxon>Cytophagales</taxon>
        <taxon>Splendidivirgaceae</taxon>
        <taxon>Agaribacillus</taxon>
    </lineage>
</organism>
<keyword evidence="1" id="KW-0472">Membrane</keyword>
<feature type="transmembrane region" description="Helical" evidence="1">
    <location>
        <begin position="391"/>
        <end position="414"/>
    </location>
</feature>
<feature type="transmembrane region" description="Helical" evidence="1">
    <location>
        <begin position="173"/>
        <end position="197"/>
    </location>
</feature>
<sequence length="419" mass="45191">MEEHEPQAALITNDAVIFGLLMIILAFIFKTSSSKNPLWRKFYTYVPMLLLCYFVPSLLNTLGIVHEPDSQIYFIASRYLLPASLVLLTLNIDLKEFVRLGPKSIIIFLTATIGVILGGPLSILIVSSFLPDIVGGVGPEAVWRGMTTIAGTWIGGGANQAAMYEIFQPSDKLYSAMVTVDIVIAETWMFFILLGVGKSDKIDRFFKADASSISVLQKKMEDYSLAIARIASLSDLVVILGVAFAGTALGHYLAGFIAPYIGEHYPKLSRLSLDSSFFWLVVIATTFGLVLSFTKWRKLEGAGASKIGSVFIYILVATIGMKMDIKEVMENPGLFMVGGIWMSIHVGLLFIVAKIIKAPFFFIAVGSKANIGGAASAPVVAAAFHPSLAPVGVLLAVFGYALGTYGAYICGLLMQAVAP</sequence>
<name>A0ABT8LA25_9BACT</name>
<feature type="transmembrane region" description="Helical" evidence="1">
    <location>
        <begin position="277"/>
        <end position="296"/>
    </location>
</feature>
<dbReference type="InterPro" id="IPR008537">
    <property type="entry name" value="DUF819"/>
</dbReference>
<dbReference type="Proteomes" id="UP001172083">
    <property type="component" value="Unassembled WGS sequence"/>
</dbReference>